<dbReference type="PANTHER" id="PTHR35271">
    <property type="entry name" value="ABC TRANSPORTER, SUBSTRATE-BINDING LIPOPROTEIN-RELATED"/>
    <property type="match status" value="1"/>
</dbReference>
<dbReference type="InterPro" id="IPR028082">
    <property type="entry name" value="Peripla_BP_I"/>
</dbReference>
<sequence>MKRCLCLFAVLLVLGMAGPARAGKVLIDVSQFVEHPALDAVLKGFQDELKDAGMDVEYKIYNSQGNMSMAYQIATQVAADKPDMIVAIATPNAQALVKQYDKTETLKGTPMLFTAITDPLLAGLVTDYEHPGGDVTGVSNQMPMDKHVEMLLKFLPDMKKLGFLYNAGEMNSVSNLKRITAAAKDRGIEVVPVTVTSSADVQQAASSLVGNVDAIYIPTDNTVVSAMEVVVKVGRRSQTPVFVADTDSVSRGAIAALGFDYYLHGRQTGAMAIRILNGAKPADTPVEFQKKLSFHIYPAAAGKMGVEVPEALLKQADVIHK</sequence>
<dbReference type="Proteomes" id="UP000181901">
    <property type="component" value="Unassembled WGS sequence"/>
</dbReference>
<keyword evidence="1" id="KW-0732">Signal</keyword>
<accession>A0A1J5N9A5</accession>
<dbReference type="OrthoDB" id="9776955at2"/>
<dbReference type="PANTHER" id="PTHR35271:SF1">
    <property type="entry name" value="ABC TRANSPORTER, SUBSTRATE-BINDING LIPOPROTEIN"/>
    <property type="match status" value="1"/>
</dbReference>
<dbReference type="EMBL" id="LKAQ01000004">
    <property type="protein sequence ID" value="OIQ49855.1"/>
    <property type="molecule type" value="Genomic_DNA"/>
</dbReference>
<protein>
    <submittedName>
        <fullName evidence="2">ABC transporter substrate binding protein</fullName>
    </submittedName>
</protein>
<gene>
    <name evidence="2" type="ORF">BerOc1_01782</name>
</gene>
<dbReference type="CDD" id="cd06325">
    <property type="entry name" value="PBP1_ABC_unchar_transporter"/>
    <property type="match status" value="1"/>
</dbReference>
<comment type="caution">
    <text evidence="2">The sequence shown here is derived from an EMBL/GenBank/DDBJ whole genome shotgun (WGS) entry which is preliminary data.</text>
</comment>
<evidence type="ECO:0000256" key="1">
    <source>
        <dbReference type="SAM" id="SignalP"/>
    </source>
</evidence>
<keyword evidence="3" id="KW-1185">Reference proteome</keyword>
<feature type="chain" id="PRO_5009635614" evidence="1">
    <location>
        <begin position="23"/>
        <end position="321"/>
    </location>
</feature>
<dbReference type="InterPro" id="IPR007487">
    <property type="entry name" value="ABC_transpt-TYRBP-like"/>
</dbReference>
<feature type="signal peptide" evidence="1">
    <location>
        <begin position="1"/>
        <end position="22"/>
    </location>
</feature>
<dbReference type="Pfam" id="PF04392">
    <property type="entry name" value="ABC_sub_bind"/>
    <property type="match status" value="1"/>
</dbReference>
<organism evidence="2 3">
    <name type="scientific">Pseudodesulfovibrio hydrargyri</name>
    <dbReference type="NCBI Taxonomy" id="2125990"/>
    <lineage>
        <taxon>Bacteria</taxon>
        <taxon>Pseudomonadati</taxon>
        <taxon>Thermodesulfobacteriota</taxon>
        <taxon>Desulfovibrionia</taxon>
        <taxon>Desulfovibrionales</taxon>
        <taxon>Desulfovibrionaceae</taxon>
    </lineage>
</organism>
<dbReference type="RefSeq" id="WP_071545340.1">
    <property type="nucleotide sequence ID" value="NZ_LKAQ01000004.1"/>
</dbReference>
<evidence type="ECO:0000313" key="2">
    <source>
        <dbReference type="EMBL" id="OIQ49855.1"/>
    </source>
</evidence>
<proteinExistence type="predicted"/>
<reference evidence="2 3" key="1">
    <citation type="submission" date="2015-09" db="EMBL/GenBank/DDBJ databases">
        <title>Genome of Desulfovibrio dechloracetivorans BerOc1, a mercury methylating strain isolated from highly hydrocarbons and metals contaminated coastal sediments.</title>
        <authorList>
            <person name="Goni Urriza M."/>
            <person name="Gassie C."/>
            <person name="Bouchez O."/>
            <person name="Klopp C."/>
            <person name="Ranchou-Peyruse A."/>
            <person name="Remy G."/>
        </authorList>
    </citation>
    <scope>NUCLEOTIDE SEQUENCE [LARGE SCALE GENOMIC DNA]</scope>
    <source>
        <strain evidence="2 3">BerOc1</strain>
    </source>
</reference>
<dbReference type="Gene3D" id="3.40.50.2300">
    <property type="match status" value="2"/>
</dbReference>
<dbReference type="SUPFAM" id="SSF53822">
    <property type="entry name" value="Periplasmic binding protein-like I"/>
    <property type="match status" value="1"/>
</dbReference>
<name>A0A1J5N9A5_9BACT</name>
<evidence type="ECO:0000313" key="3">
    <source>
        <dbReference type="Proteomes" id="UP000181901"/>
    </source>
</evidence>
<dbReference type="AlphaFoldDB" id="A0A1J5N9A5"/>